<accession>A0A916Y725</accession>
<dbReference type="AlphaFoldDB" id="A0A916Y725"/>
<evidence type="ECO:0000313" key="4">
    <source>
        <dbReference type="Proteomes" id="UP000598997"/>
    </source>
</evidence>
<dbReference type="InterPro" id="IPR001296">
    <property type="entry name" value="Glyco_trans_1"/>
</dbReference>
<dbReference type="SUPFAM" id="SSF53756">
    <property type="entry name" value="UDP-Glycosyltransferase/glycogen phosphorylase"/>
    <property type="match status" value="1"/>
</dbReference>
<dbReference type="Pfam" id="PF13579">
    <property type="entry name" value="Glyco_trans_4_4"/>
    <property type="match status" value="1"/>
</dbReference>
<keyword evidence="4" id="KW-1185">Reference proteome</keyword>
<reference evidence="3 4" key="1">
    <citation type="journal article" date="2014" name="Int. J. Syst. Evol. Microbiol.">
        <title>Complete genome sequence of Corynebacterium casei LMG S-19264T (=DSM 44701T), isolated from a smear-ripened cheese.</title>
        <authorList>
            <consortium name="US DOE Joint Genome Institute (JGI-PGF)"/>
            <person name="Walter F."/>
            <person name="Albersmeier A."/>
            <person name="Kalinowski J."/>
            <person name="Ruckert C."/>
        </authorList>
    </citation>
    <scope>NUCLEOTIDE SEQUENCE [LARGE SCALE GENOMIC DNA]</scope>
    <source>
        <strain evidence="3 4">CGMCC 1.15358</strain>
    </source>
</reference>
<evidence type="ECO:0000259" key="1">
    <source>
        <dbReference type="Pfam" id="PF00534"/>
    </source>
</evidence>
<evidence type="ECO:0000259" key="2">
    <source>
        <dbReference type="Pfam" id="PF13579"/>
    </source>
</evidence>
<dbReference type="InterPro" id="IPR050194">
    <property type="entry name" value="Glycosyltransferase_grp1"/>
</dbReference>
<dbReference type="PANTHER" id="PTHR45947:SF13">
    <property type="entry name" value="TRANSFERASE"/>
    <property type="match status" value="1"/>
</dbReference>
<protein>
    <submittedName>
        <fullName evidence="3">Glycosyl transferase</fullName>
    </submittedName>
</protein>
<name>A0A916Y725_9SPHN</name>
<dbReference type="OrthoDB" id="9807414at2"/>
<evidence type="ECO:0000313" key="3">
    <source>
        <dbReference type="EMBL" id="GGD33850.1"/>
    </source>
</evidence>
<dbReference type="GO" id="GO:0016757">
    <property type="term" value="F:glycosyltransferase activity"/>
    <property type="evidence" value="ECO:0007669"/>
    <property type="project" value="InterPro"/>
</dbReference>
<dbReference type="Pfam" id="PF00534">
    <property type="entry name" value="Glycos_transf_1"/>
    <property type="match status" value="1"/>
</dbReference>
<dbReference type="PANTHER" id="PTHR45947">
    <property type="entry name" value="SULFOQUINOVOSYL TRANSFERASE SQD2"/>
    <property type="match status" value="1"/>
</dbReference>
<dbReference type="Proteomes" id="UP000598997">
    <property type="component" value="Unassembled WGS sequence"/>
</dbReference>
<dbReference type="EMBL" id="BMIO01000001">
    <property type="protein sequence ID" value="GGD33850.1"/>
    <property type="molecule type" value="Genomic_DNA"/>
</dbReference>
<dbReference type="Gene3D" id="3.40.50.2000">
    <property type="entry name" value="Glycogen Phosphorylase B"/>
    <property type="match status" value="2"/>
</dbReference>
<gene>
    <name evidence="3" type="ORF">GCM10010989_05020</name>
</gene>
<dbReference type="InterPro" id="IPR028098">
    <property type="entry name" value="Glyco_trans_4-like_N"/>
</dbReference>
<dbReference type="RefSeq" id="WP_066765241.1">
    <property type="nucleotide sequence ID" value="NZ_BMIO01000001.1"/>
</dbReference>
<comment type="caution">
    <text evidence="3">The sequence shown here is derived from an EMBL/GenBank/DDBJ whole genome shotgun (WGS) entry which is preliminary data.</text>
</comment>
<proteinExistence type="predicted"/>
<organism evidence="3 4">
    <name type="scientific">Croceicoccus pelagius</name>
    <dbReference type="NCBI Taxonomy" id="1703341"/>
    <lineage>
        <taxon>Bacteria</taxon>
        <taxon>Pseudomonadati</taxon>
        <taxon>Pseudomonadota</taxon>
        <taxon>Alphaproteobacteria</taxon>
        <taxon>Sphingomonadales</taxon>
        <taxon>Erythrobacteraceae</taxon>
        <taxon>Croceicoccus</taxon>
    </lineage>
</organism>
<dbReference type="CDD" id="cd03823">
    <property type="entry name" value="GT4_ExpE7-like"/>
    <property type="match status" value="1"/>
</dbReference>
<feature type="domain" description="Glycosyltransferase subfamily 4-like N-terminal" evidence="2">
    <location>
        <begin position="16"/>
        <end position="193"/>
    </location>
</feature>
<keyword evidence="3" id="KW-0808">Transferase</keyword>
<feature type="domain" description="Glycosyl transferase family 1" evidence="1">
    <location>
        <begin position="226"/>
        <end position="364"/>
    </location>
</feature>
<sequence length="398" mass="42514">MRVAIVNTLYPPTNVGGAERSVAVLAEALAATGDEVHVIALDDIKAASIEVVTGVTVHRLPHGNLYWPFADDRPGLAGRIGWQAKDRGMAAVTADVRKLLQDLRPDVLHTNNLTGFGSGVIPIARDLCIPVIHTLRDFSLLCARASLFRSGKDCKARCLSCRVLTGPRMKAARDVQIVVGNSEYMVTRHRAEGLFGKTPARTIFSAVPGISAASADAGEASSPTLRIGFLGAVKPEKGIEELLEACRSLPASGWTLTIGGKGDGGYVNALKARHAGLPIMWSGFVAADRFYEEVDLVVIPSIWPEPMPRVLIEAIAHGLPVFVSDAGGAPEVAALHAGATVYPRRDTQRLGELLAASIRERPARVAPDMAIVEKFGTGRLVAEYREAYRDAIAEFCDA</sequence>